<feature type="non-terminal residue" evidence="2">
    <location>
        <position position="184"/>
    </location>
</feature>
<feature type="compositionally biased region" description="Polar residues" evidence="1">
    <location>
        <begin position="119"/>
        <end position="130"/>
    </location>
</feature>
<sequence>MRSRCTATSTTNSSQSSSSVTATSLTIAACHGHAQHTQHHNVVPPLLPNHERNAPRILALVPHALQPLTDQPHRHELQLVAHVLGADTPILSVHGLVLQGAAERSHRCKRPQCTRRSRQPPTLSPSQLPAPSTRPHTRAVPWERKRSPPHNTCINAGAAATPSTSHCKREPCAPHTHSRNESDG</sequence>
<keyword evidence="3" id="KW-1185">Reference proteome</keyword>
<evidence type="ECO:0000313" key="3">
    <source>
        <dbReference type="Proteomes" id="UP000007350"/>
    </source>
</evidence>
<dbReference type="AlphaFoldDB" id="K2MZ76"/>
<dbReference type="PROSITE" id="PS51257">
    <property type="entry name" value="PROKAR_LIPOPROTEIN"/>
    <property type="match status" value="1"/>
</dbReference>
<accession>K2MZ76</accession>
<dbReference type="OrthoDB" id="10511308at2759"/>
<feature type="compositionally biased region" description="Basic and acidic residues" evidence="1">
    <location>
        <begin position="167"/>
        <end position="184"/>
    </location>
</feature>
<organism evidence="2 3">
    <name type="scientific">Trypanosoma cruzi marinkellei</name>
    <dbReference type="NCBI Taxonomy" id="85056"/>
    <lineage>
        <taxon>Eukaryota</taxon>
        <taxon>Discoba</taxon>
        <taxon>Euglenozoa</taxon>
        <taxon>Kinetoplastea</taxon>
        <taxon>Metakinetoplastina</taxon>
        <taxon>Trypanosomatida</taxon>
        <taxon>Trypanosomatidae</taxon>
        <taxon>Trypanosoma</taxon>
        <taxon>Schizotrypanum</taxon>
    </lineage>
</organism>
<gene>
    <name evidence="2" type="ORF">MOQ_008623</name>
</gene>
<evidence type="ECO:0000313" key="2">
    <source>
        <dbReference type="EMBL" id="EKF27646.1"/>
    </source>
</evidence>
<protein>
    <submittedName>
        <fullName evidence="2">Uncharacterized protein</fullName>
    </submittedName>
</protein>
<evidence type="ECO:0000256" key="1">
    <source>
        <dbReference type="SAM" id="MobiDB-lite"/>
    </source>
</evidence>
<dbReference type="EMBL" id="AHKC01017582">
    <property type="protein sequence ID" value="EKF27646.1"/>
    <property type="molecule type" value="Genomic_DNA"/>
</dbReference>
<feature type="compositionally biased region" description="Basic residues" evidence="1">
    <location>
        <begin position="106"/>
        <end position="118"/>
    </location>
</feature>
<name>K2MZ76_TRYCR</name>
<feature type="region of interest" description="Disordered" evidence="1">
    <location>
        <begin position="102"/>
        <end position="184"/>
    </location>
</feature>
<proteinExistence type="predicted"/>
<reference evidence="2 3" key="1">
    <citation type="journal article" date="2012" name="BMC Genomics">
        <title>Comparative genomic analysis of human infective Trypanosoma cruzi lineages with the bat-restricted subspecies T. cruzi marinkellei.</title>
        <authorList>
            <person name="Franzen O."/>
            <person name="Talavera-Lopez C."/>
            <person name="Ochaya S."/>
            <person name="Butler C.E."/>
            <person name="Messenger L.A."/>
            <person name="Lewis M.D."/>
            <person name="Llewellyn M.S."/>
            <person name="Marinkelle C.J."/>
            <person name="Tyler K.M."/>
            <person name="Miles M.A."/>
            <person name="Andersson B."/>
        </authorList>
    </citation>
    <scope>NUCLEOTIDE SEQUENCE [LARGE SCALE GENOMIC DNA]</scope>
    <source>
        <strain evidence="2 3">B7</strain>
    </source>
</reference>
<comment type="caution">
    <text evidence="2">The sequence shown here is derived from an EMBL/GenBank/DDBJ whole genome shotgun (WGS) entry which is preliminary data.</text>
</comment>
<feature type="region of interest" description="Disordered" evidence="1">
    <location>
        <begin position="1"/>
        <end position="20"/>
    </location>
</feature>
<dbReference type="Proteomes" id="UP000007350">
    <property type="component" value="Unassembled WGS sequence"/>
</dbReference>